<dbReference type="Pfam" id="PF01019">
    <property type="entry name" value="G_glu_transpept"/>
    <property type="match status" value="2"/>
</dbReference>
<dbReference type="OrthoDB" id="2015213at2759"/>
<name>A0A0D6EHT4_SPOSA</name>
<sequence length="635" mass="68113">MASQRQLYLHDNLPDLEVPFAPFHSRRSVVYGTKGMIACSQPLAAEAGLEILRKGGNAADAAVAVSAALNLTEPGSCGIGGDGFCLFFDAKTKEVKALNGSGRAPAALTLEKCRELGIKGREIPFLNINAATVPGCAAVWCDTIEQLGSGKVAVADALAPAIRMAEEGVPISEVSSHSWVKNHDVFLKQSPNFAEMLITDPESGKTHAPRPGEIYKNPCLARTFREVAEKGKAGFYEGRVAEAIVELVQSQGGVMTLDDLKAHTTTPVTPISINYGGENGVTLHETPPNGQGLTALIALGILEAIQEAGKVDLSKTEHNSALWLHTLISAVRLAFADTRAFIADPEHVRVPVEELLSKEYLAKRAALFDATKSSAVVNKGTPIASSDTVLFTAADQYGNACSYIQSNYAGFGTFAIPKGCGFTLQNRGCNFTLEEGHPNCIAPRKRPYHTIIPALVTRGAQKGGDLFMGESVSQLIACLKVEITLTIFPVFYSVRRHGKRVASKIWHEKVAQSTLTFTLLQGGFMQPQGHVQVLLNLLHHNLTVQSTLDSPRFCISADVPENAEKDGDIGTKVYLEEGIKPEVVEELKKMGHDVKLLTGHERAMFGRGQIIQKLPSGAWAGGSDPRGDGHAVPQI</sequence>
<dbReference type="InterPro" id="IPR043137">
    <property type="entry name" value="GGT_ssub_C"/>
</dbReference>
<dbReference type="InterPro" id="IPR052896">
    <property type="entry name" value="GGT-like_enzyme"/>
</dbReference>
<dbReference type="PANTHER" id="PTHR43881:SF1">
    <property type="entry name" value="GAMMA-GLUTAMYLTRANSPEPTIDASE (AFU_ORTHOLOGUE AFUA_4G13580)"/>
    <property type="match status" value="1"/>
</dbReference>
<proteinExistence type="predicted"/>
<gene>
    <name evidence="2" type="primary">SPOSA6832_01131</name>
</gene>
<protein>
    <submittedName>
        <fullName evidence="2">SPOSA6832_01131-mRNA-1:cds</fullName>
    </submittedName>
</protein>
<dbReference type="PANTHER" id="PTHR43881">
    <property type="entry name" value="GAMMA-GLUTAMYLTRANSPEPTIDASE (AFU_ORTHOLOGUE AFUA_4G13580)"/>
    <property type="match status" value="1"/>
</dbReference>
<keyword evidence="3" id="KW-1185">Reference proteome</keyword>
<dbReference type="Gene3D" id="1.10.246.130">
    <property type="match status" value="1"/>
</dbReference>
<feature type="non-terminal residue" evidence="2">
    <location>
        <position position="1"/>
    </location>
</feature>
<evidence type="ECO:0000313" key="2">
    <source>
        <dbReference type="EMBL" id="CEQ39592.1"/>
    </source>
</evidence>
<organism evidence="2 3">
    <name type="scientific">Sporidiobolus salmonicolor</name>
    <name type="common">Yeast-like fungus</name>
    <name type="synonym">Sporobolomyces salmonicolor</name>
    <dbReference type="NCBI Taxonomy" id="5005"/>
    <lineage>
        <taxon>Eukaryota</taxon>
        <taxon>Fungi</taxon>
        <taxon>Dikarya</taxon>
        <taxon>Basidiomycota</taxon>
        <taxon>Pucciniomycotina</taxon>
        <taxon>Microbotryomycetes</taxon>
        <taxon>Sporidiobolales</taxon>
        <taxon>Sporidiobolaceae</taxon>
        <taxon>Sporobolomyces</taxon>
    </lineage>
</organism>
<feature type="region of interest" description="Disordered" evidence="1">
    <location>
        <begin position="616"/>
        <end position="635"/>
    </location>
</feature>
<reference evidence="3" key="1">
    <citation type="submission" date="2015-02" db="EMBL/GenBank/DDBJ databases">
        <authorList>
            <person name="Gon?alves P."/>
        </authorList>
    </citation>
    <scope>NUCLEOTIDE SEQUENCE [LARGE SCALE GENOMIC DNA]</scope>
</reference>
<dbReference type="SUPFAM" id="SSF56235">
    <property type="entry name" value="N-terminal nucleophile aminohydrolases (Ntn hydrolases)"/>
    <property type="match status" value="2"/>
</dbReference>
<dbReference type="Proteomes" id="UP000243876">
    <property type="component" value="Unassembled WGS sequence"/>
</dbReference>
<evidence type="ECO:0000256" key="1">
    <source>
        <dbReference type="SAM" id="MobiDB-lite"/>
    </source>
</evidence>
<evidence type="ECO:0000313" key="3">
    <source>
        <dbReference type="Proteomes" id="UP000243876"/>
    </source>
</evidence>
<dbReference type="InterPro" id="IPR043138">
    <property type="entry name" value="GGT_lsub"/>
</dbReference>
<accession>A0A0D6EHT4</accession>
<dbReference type="EMBL" id="CENE01000003">
    <property type="protein sequence ID" value="CEQ39592.1"/>
    <property type="molecule type" value="Genomic_DNA"/>
</dbReference>
<dbReference type="Gene3D" id="3.60.20.40">
    <property type="match status" value="1"/>
</dbReference>
<dbReference type="InterPro" id="IPR029055">
    <property type="entry name" value="Ntn_hydrolases_N"/>
</dbReference>
<dbReference type="AlphaFoldDB" id="A0A0D6EHT4"/>
<dbReference type="PRINTS" id="PR01210">
    <property type="entry name" value="GGTRANSPTASE"/>
</dbReference>